<feature type="binding site" evidence="14">
    <location>
        <position position="178"/>
    </location>
    <ligand>
        <name>substrate</name>
    </ligand>
</feature>
<dbReference type="SFLD" id="SFLDS00001">
    <property type="entry name" value="Enolase"/>
    <property type="match status" value="1"/>
</dbReference>
<feature type="binding site" evidence="12 15">
    <location>
        <position position="330"/>
    </location>
    <ligand>
        <name>Mg(2+)</name>
        <dbReference type="ChEBI" id="CHEBI:18420"/>
    </ligand>
</feature>
<dbReference type="SMART" id="SM01192">
    <property type="entry name" value="Enolase_C"/>
    <property type="match status" value="1"/>
</dbReference>
<evidence type="ECO:0000256" key="9">
    <source>
        <dbReference type="ARBA" id="ARBA00023152"/>
    </source>
</evidence>
<evidence type="ECO:0000256" key="12">
    <source>
        <dbReference type="HAMAP-Rule" id="MF_00318"/>
    </source>
</evidence>
<evidence type="ECO:0000256" key="14">
    <source>
        <dbReference type="PIRSR" id="PIRSR001400-2"/>
    </source>
</evidence>
<dbReference type="GO" id="GO:0000015">
    <property type="term" value="C:phosphopyruvate hydratase complex"/>
    <property type="evidence" value="ECO:0007669"/>
    <property type="project" value="InterPro"/>
</dbReference>
<evidence type="ECO:0000256" key="15">
    <source>
        <dbReference type="PIRSR" id="PIRSR001400-3"/>
    </source>
</evidence>
<protein>
    <recommendedName>
        <fullName evidence="4 12">Enolase</fullName>
        <ecNumber evidence="3 12">4.2.1.11</ecNumber>
    </recommendedName>
    <alternativeName>
        <fullName evidence="12">2-phospho-D-glycerate hydro-lyase</fullName>
    </alternativeName>
    <alternativeName>
        <fullName evidence="12">2-phosphoglycerate dehydratase</fullName>
    </alternativeName>
</protein>
<evidence type="ECO:0000256" key="7">
    <source>
        <dbReference type="ARBA" id="ARBA00022723"/>
    </source>
</evidence>
<dbReference type="SUPFAM" id="SSF51604">
    <property type="entry name" value="Enolase C-terminal domain-like"/>
    <property type="match status" value="1"/>
</dbReference>
<feature type="binding site" evidence="14">
    <location>
        <position position="303"/>
    </location>
    <ligand>
        <name>substrate</name>
    </ligand>
</feature>
<proteinExistence type="inferred from homology"/>
<reference evidence="18 19" key="1">
    <citation type="submission" date="2009-04" db="EMBL/GenBank/DDBJ databases">
        <authorList>
            <person name="Sebastian Y."/>
            <person name="Madupu R."/>
            <person name="Durkin A.S."/>
            <person name="Torralba M."/>
            <person name="Methe B."/>
            <person name="Sutton G.G."/>
            <person name="Strausberg R.L."/>
            <person name="Nelson K.E."/>
        </authorList>
    </citation>
    <scope>NUCLEOTIDE SEQUENCE [LARGE SCALE GENOMIC DNA]</scope>
    <source>
        <strain evidence="18 19">60-3</strain>
    </source>
</reference>
<keyword evidence="9 12" id="KW-0324">Glycolysis</keyword>
<dbReference type="PROSITE" id="PS00164">
    <property type="entry name" value="ENOLASE"/>
    <property type="match status" value="1"/>
</dbReference>
<dbReference type="FunFam" id="3.20.20.120:FF:000001">
    <property type="entry name" value="Enolase"/>
    <property type="match status" value="1"/>
</dbReference>
<dbReference type="GO" id="GO:0000287">
    <property type="term" value="F:magnesium ion binding"/>
    <property type="evidence" value="ECO:0007669"/>
    <property type="project" value="UniProtKB-UniRule"/>
</dbReference>
<feature type="active site" description="Proton donor" evidence="12 13">
    <location>
        <position position="219"/>
    </location>
</feature>
<dbReference type="InterPro" id="IPR036849">
    <property type="entry name" value="Enolase-like_C_sf"/>
</dbReference>
<feature type="active site" description="Proton acceptor" evidence="12 13">
    <location>
        <position position="355"/>
    </location>
</feature>
<dbReference type="UniPathway" id="UPA00109">
    <property type="reaction ID" value="UER00187"/>
</dbReference>
<evidence type="ECO:0000256" key="10">
    <source>
        <dbReference type="ARBA" id="ARBA00023239"/>
    </source>
</evidence>
<keyword evidence="18" id="KW-0670">Pyruvate</keyword>
<evidence type="ECO:0000256" key="6">
    <source>
        <dbReference type="ARBA" id="ARBA00022525"/>
    </source>
</evidence>
<feature type="binding site" evidence="12 15">
    <location>
        <position position="256"/>
    </location>
    <ligand>
        <name>Mg(2+)</name>
        <dbReference type="ChEBI" id="CHEBI:18420"/>
    </ligand>
</feature>
<feature type="domain" description="Enolase N-terminal" evidence="17">
    <location>
        <begin position="18"/>
        <end position="148"/>
    </location>
</feature>
<dbReference type="Gene3D" id="3.20.20.120">
    <property type="entry name" value="Enolase-like C-terminal domain"/>
    <property type="match status" value="1"/>
</dbReference>
<dbReference type="EMBL" id="ACLR01000179">
    <property type="protein sequence ID" value="EEK16503.1"/>
    <property type="molecule type" value="Genomic_DNA"/>
</dbReference>
<comment type="pathway">
    <text evidence="1 12">Carbohydrate degradation; glycolysis; pyruvate from D-glyceraldehyde 3-phosphate: step 4/5.</text>
</comment>
<sequence length="441" mass="47841">MIKKVIKIHSKASTHMQIVDIKGREILDSRGNPTVEVEVVLDSGAMGRAAVPSGASTGEHEALELRDGDKSRYLGKGVRKAVENVNEVIAPALFGMSALEQREIDQKMIDLDGTETKSVLGANAILGVSLAVAKAAADELAVPLYRYLGGVNAHTLPVPMMNIINGGSHSDAPIAFQEFMIRPIGAKSFSEALRMGSETFHALKKVLHNRGLSTAVGDEGGFAPSLDGVEDALNSIIEAIHQAGYKPGSDITIALDCAASEFYHEGVYSYAKFEGEKGQQRTPAEQVAYLETLVSKYPIDSIEDGMDENDWEGWHLLTEKLGNRLQLVGDDLFVTNVEYLSRGIKESCANSILIKVNQIGTLTETLDAIDMAHRHGFTAVVSHRSGETEDTTIADIAVATNAGQIKTGSLSRTDRIAKYNQLLRIEEELDTQATYGYRRLR</sequence>
<comment type="similarity">
    <text evidence="2 12">Belongs to the enolase family.</text>
</comment>
<evidence type="ECO:0000313" key="18">
    <source>
        <dbReference type="EMBL" id="EEK16503.1"/>
    </source>
</evidence>
<dbReference type="STRING" id="596327.PORUE0001_1773"/>
<comment type="cofactor">
    <cofactor evidence="15">
        <name>Mg(2+)</name>
        <dbReference type="ChEBI" id="CHEBI:18420"/>
    </cofactor>
    <text evidence="15">Mg(2+) is required for catalysis and for stabilizing the dimer.</text>
</comment>
<name>C2MCU1_9PORP</name>
<dbReference type="InterPro" id="IPR020810">
    <property type="entry name" value="Enolase_C"/>
</dbReference>
<feature type="binding site" evidence="14">
    <location>
        <position position="330"/>
    </location>
    <ligand>
        <name>substrate</name>
    </ligand>
</feature>
<keyword evidence="5 12" id="KW-0963">Cytoplasm</keyword>
<comment type="subcellular location">
    <subcellularLocation>
        <location evidence="12">Cytoplasm</location>
    </subcellularLocation>
    <subcellularLocation>
        <location evidence="12">Secreted</location>
    </subcellularLocation>
    <subcellularLocation>
        <location evidence="12">Cell surface</location>
    </subcellularLocation>
    <text evidence="12">Fractions of enolase are present in both the cytoplasm and on the cell surface.</text>
</comment>
<dbReference type="Pfam" id="PF03952">
    <property type="entry name" value="Enolase_N"/>
    <property type="match status" value="1"/>
</dbReference>
<comment type="caution">
    <text evidence="18">The sequence shown here is derived from an EMBL/GenBank/DDBJ whole genome shotgun (WGS) entry which is preliminary data.</text>
</comment>
<dbReference type="SMART" id="SM01193">
    <property type="entry name" value="Enolase_N"/>
    <property type="match status" value="1"/>
</dbReference>
<dbReference type="InterPro" id="IPR020809">
    <property type="entry name" value="Enolase_CS"/>
</dbReference>
<feature type="binding site" evidence="12">
    <location>
        <position position="384"/>
    </location>
    <ligand>
        <name>(2R)-2-phosphoglycerate</name>
        <dbReference type="ChEBI" id="CHEBI:58289"/>
    </ligand>
</feature>
<evidence type="ECO:0000256" key="11">
    <source>
        <dbReference type="ARBA" id="ARBA00045763"/>
    </source>
</evidence>
<dbReference type="InterPro" id="IPR029017">
    <property type="entry name" value="Enolase-like_N"/>
</dbReference>
<keyword evidence="10 12" id="KW-0456">Lyase</keyword>
<evidence type="ECO:0000256" key="2">
    <source>
        <dbReference type="ARBA" id="ARBA00009604"/>
    </source>
</evidence>
<evidence type="ECO:0000259" key="16">
    <source>
        <dbReference type="SMART" id="SM01192"/>
    </source>
</evidence>
<evidence type="ECO:0000256" key="13">
    <source>
        <dbReference type="PIRSR" id="PIRSR001400-1"/>
    </source>
</evidence>
<feature type="binding site" evidence="12">
    <location>
        <position position="406"/>
    </location>
    <ligand>
        <name>(2R)-2-phosphoglycerate</name>
        <dbReference type="ChEBI" id="CHEBI:58289"/>
    </ligand>
</feature>
<evidence type="ECO:0000256" key="5">
    <source>
        <dbReference type="ARBA" id="ARBA00022490"/>
    </source>
</evidence>
<dbReference type="GO" id="GO:0006096">
    <property type="term" value="P:glycolytic process"/>
    <property type="evidence" value="ECO:0007669"/>
    <property type="project" value="UniProtKB-UniRule"/>
</dbReference>
<dbReference type="PRINTS" id="PR00148">
    <property type="entry name" value="ENOLASE"/>
</dbReference>
<dbReference type="Gene3D" id="3.30.390.10">
    <property type="entry name" value="Enolase-like, N-terminal domain"/>
    <property type="match status" value="1"/>
</dbReference>
<evidence type="ECO:0000256" key="8">
    <source>
        <dbReference type="ARBA" id="ARBA00022842"/>
    </source>
</evidence>
<evidence type="ECO:0000259" key="17">
    <source>
        <dbReference type="SMART" id="SM01193"/>
    </source>
</evidence>
<feature type="binding site" evidence="12">
    <location>
        <position position="385"/>
    </location>
    <ligand>
        <name>(2R)-2-phosphoglycerate</name>
        <dbReference type="ChEBI" id="CHEBI:58289"/>
    </ligand>
</feature>
<feature type="binding site" evidence="12">
    <location>
        <position position="177"/>
    </location>
    <ligand>
        <name>(2R)-2-phosphoglycerate</name>
        <dbReference type="ChEBI" id="CHEBI:58289"/>
    </ligand>
</feature>
<dbReference type="HAMAP" id="MF_00318">
    <property type="entry name" value="Enolase"/>
    <property type="match status" value="1"/>
</dbReference>
<dbReference type="CDD" id="cd03313">
    <property type="entry name" value="enolase"/>
    <property type="match status" value="1"/>
</dbReference>
<dbReference type="AlphaFoldDB" id="C2MCU1"/>
<organism evidence="18 19">
    <name type="scientific">Porphyromonas uenonis 60-3</name>
    <dbReference type="NCBI Taxonomy" id="596327"/>
    <lineage>
        <taxon>Bacteria</taxon>
        <taxon>Pseudomonadati</taxon>
        <taxon>Bacteroidota</taxon>
        <taxon>Bacteroidia</taxon>
        <taxon>Bacteroidales</taxon>
        <taxon>Porphyromonadaceae</taxon>
        <taxon>Porphyromonas</taxon>
    </lineage>
</organism>
<feature type="binding site" evidence="14">
    <location>
        <begin position="382"/>
        <end position="385"/>
    </location>
    <ligand>
        <name>substrate</name>
    </ligand>
</feature>
<dbReference type="InterPro" id="IPR020811">
    <property type="entry name" value="Enolase_N"/>
</dbReference>
<feature type="binding site" evidence="12 15">
    <location>
        <position position="303"/>
    </location>
    <ligand>
        <name>Mg(2+)</name>
        <dbReference type="ChEBI" id="CHEBI:18420"/>
    </ligand>
</feature>
<dbReference type="GO" id="GO:0009986">
    <property type="term" value="C:cell surface"/>
    <property type="evidence" value="ECO:0007669"/>
    <property type="project" value="UniProtKB-SubCell"/>
</dbReference>
<evidence type="ECO:0000256" key="1">
    <source>
        <dbReference type="ARBA" id="ARBA00005031"/>
    </source>
</evidence>
<accession>C2MCU1</accession>
<dbReference type="SFLD" id="SFLDF00002">
    <property type="entry name" value="enolase"/>
    <property type="match status" value="1"/>
</dbReference>
<dbReference type="eggNOG" id="COG0148">
    <property type="taxonomic scope" value="Bacteria"/>
</dbReference>
<gene>
    <name evidence="12 18" type="primary">eno</name>
    <name evidence="18" type="ORF">PORUE0001_1773</name>
</gene>
<dbReference type="PANTHER" id="PTHR11902:SF1">
    <property type="entry name" value="ENOLASE"/>
    <property type="match status" value="1"/>
</dbReference>
<feature type="binding site" evidence="14">
    <location>
        <position position="406"/>
    </location>
    <ligand>
        <name>substrate</name>
    </ligand>
</feature>
<dbReference type="GO" id="GO:0005576">
    <property type="term" value="C:extracellular region"/>
    <property type="evidence" value="ECO:0007669"/>
    <property type="project" value="UniProtKB-SubCell"/>
</dbReference>
<evidence type="ECO:0000313" key="19">
    <source>
        <dbReference type="Proteomes" id="UP000003303"/>
    </source>
</evidence>
<dbReference type="PIRSF" id="PIRSF001400">
    <property type="entry name" value="Enolase"/>
    <property type="match status" value="1"/>
</dbReference>
<keyword evidence="6 12" id="KW-0964">Secreted</keyword>
<feature type="domain" description="Enolase C-terminal TIM barrel" evidence="16">
    <location>
        <begin position="153"/>
        <end position="438"/>
    </location>
</feature>
<dbReference type="SFLD" id="SFLDG00178">
    <property type="entry name" value="enolase"/>
    <property type="match status" value="1"/>
</dbReference>
<dbReference type="FunFam" id="3.30.390.10:FF:000001">
    <property type="entry name" value="Enolase"/>
    <property type="match status" value="1"/>
</dbReference>
<keyword evidence="8 12" id="KW-0460">Magnesium</keyword>
<dbReference type="Pfam" id="PF00113">
    <property type="entry name" value="Enolase_C"/>
    <property type="match status" value="1"/>
</dbReference>
<dbReference type="NCBIfam" id="TIGR01060">
    <property type="entry name" value="eno"/>
    <property type="match status" value="1"/>
</dbReference>
<keyword evidence="19" id="KW-1185">Reference proteome</keyword>
<comment type="catalytic activity">
    <reaction evidence="12">
        <text>(2R)-2-phosphoglycerate = phosphoenolpyruvate + H2O</text>
        <dbReference type="Rhea" id="RHEA:10164"/>
        <dbReference type="ChEBI" id="CHEBI:15377"/>
        <dbReference type="ChEBI" id="CHEBI:58289"/>
        <dbReference type="ChEBI" id="CHEBI:58702"/>
        <dbReference type="EC" id="4.2.1.11"/>
    </reaction>
</comment>
<evidence type="ECO:0000256" key="4">
    <source>
        <dbReference type="ARBA" id="ARBA00017068"/>
    </source>
</evidence>
<feature type="binding site" evidence="12">
    <location>
        <position position="355"/>
    </location>
    <ligand>
        <name>(2R)-2-phosphoglycerate</name>
        <dbReference type="ChEBI" id="CHEBI:58289"/>
    </ligand>
</feature>
<comment type="function">
    <text evidence="11 12">Catalyzes the reversible conversion of 2-phosphoglycerate (2-PG) into phosphoenolpyruvate (PEP). It is essential for the degradation of carbohydrates via glycolysis.</text>
</comment>
<comment type="cofactor">
    <cofactor evidence="12">
        <name>Mg(2+)</name>
        <dbReference type="ChEBI" id="CHEBI:18420"/>
    </cofactor>
    <text evidence="12">Binds a second Mg(2+) ion via substrate during catalysis.</text>
</comment>
<evidence type="ECO:0000256" key="3">
    <source>
        <dbReference type="ARBA" id="ARBA00012058"/>
    </source>
</evidence>
<dbReference type="PANTHER" id="PTHR11902">
    <property type="entry name" value="ENOLASE"/>
    <property type="match status" value="1"/>
</dbReference>
<dbReference type="GO" id="GO:0004634">
    <property type="term" value="F:phosphopyruvate hydratase activity"/>
    <property type="evidence" value="ECO:0007669"/>
    <property type="project" value="UniProtKB-UniRule"/>
</dbReference>
<feature type="binding site" evidence="14">
    <location>
        <position position="169"/>
    </location>
    <ligand>
        <name>substrate</name>
    </ligand>
</feature>
<dbReference type="EC" id="4.2.1.11" evidence="3 12"/>
<dbReference type="InterPro" id="IPR000941">
    <property type="entry name" value="Enolase"/>
</dbReference>
<dbReference type="SUPFAM" id="SSF54826">
    <property type="entry name" value="Enolase N-terminal domain-like"/>
    <property type="match status" value="1"/>
</dbReference>
<keyword evidence="7 12" id="KW-0479">Metal-binding</keyword>
<dbReference type="Proteomes" id="UP000003303">
    <property type="component" value="Unassembled WGS sequence"/>
</dbReference>